<dbReference type="PROSITE" id="PS51123">
    <property type="entry name" value="OMPA_2"/>
    <property type="match status" value="1"/>
</dbReference>
<name>A0A5C8GJ31_9BACT</name>
<evidence type="ECO:0000313" key="8">
    <source>
        <dbReference type="Proteomes" id="UP000321612"/>
    </source>
</evidence>
<dbReference type="CDD" id="cd07185">
    <property type="entry name" value="OmpA_C-like"/>
    <property type="match status" value="1"/>
</dbReference>
<evidence type="ECO:0000256" key="2">
    <source>
        <dbReference type="ARBA" id="ARBA00023136"/>
    </source>
</evidence>
<dbReference type="OrthoDB" id="9782229at2"/>
<feature type="chain" id="PRO_5022748343" evidence="5">
    <location>
        <begin position="24"/>
        <end position="227"/>
    </location>
</feature>
<dbReference type="PRINTS" id="PR01021">
    <property type="entry name" value="OMPADOMAIN"/>
</dbReference>
<keyword evidence="2 4" id="KW-0472">Membrane</keyword>
<evidence type="ECO:0000259" key="6">
    <source>
        <dbReference type="PROSITE" id="PS51123"/>
    </source>
</evidence>
<dbReference type="GO" id="GO:0009279">
    <property type="term" value="C:cell outer membrane"/>
    <property type="evidence" value="ECO:0007669"/>
    <property type="project" value="UniProtKB-SubCell"/>
</dbReference>
<dbReference type="SUPFAM" id="SSF103088">
    <property type="entry name" value="OmpA-like"/>
    <property type="match status" value="1"/>
</dbReference>
<comment type="subcellular location">
    <subcellularLocation>
        <location evidence="1">Cell outer membrane</location>
    </subcellularLocation>
</comment>
<dbReference type="AlphaFoldDB" id="A0A5C8GJ31"/>
<proteinExistence type="predicted"/>
<dbReference type="InterPro" id="IPR050330">
    <property type="entry name" value="Bact_OuterMem_StrucFunc"/>
</dbReference>
<keyword evidence="8" id="KW-1185">Reference proteome</keyword>
<dbReference type="PANTHER" id="PTHR30329:SF21">
    <property type="entry name" value="LIPOPROTEIN YIAD-RELATED"/>
    <property type="match status" value="1"/>
</dbReference>
<dbReference type="RefSeq" id="WP_130829246.1">
    <property type="nucleotide sequence ID" value="NZ_SDIK01000045.1"/>
</dbReference>
<feature type="domain" description="OmpA-like" evidence="6">
    <location>
        <begin position="100"/>
        <end position="215"/>
    </location>
</feature>
<dbReference type="Pfam" id="PF13488">
    <property type="entry name" value="Gly-zipper_Omp"/>
    <property type="match status" value="1"/>
</dbReference>
<dbReference type="InterPro" id="IPR039567">
    <property type="entry name" value="Gly-zipper"/>
</dbReference>
<keyword evidence="3" id="KW-0998">Cell outer membrane</keyword>
<evidence type="ECO:0000256" key="3">
    <source>
        <dbReference type="ARBA" id="ARBA00023237"/>
    </source>
</evidence>
<evidence type="ECO:0000256" key="4">
    <source>
        <dbReference type="PROSITE-ProRule" id="PRU00473"/>
    </source>
</evidence>
<dbReference type="InterPro" id="IPR006665">
    <property type="entry name" value="OmpA-like"/>
</dbReference>
<evidence type="ECO:0000256" key="5">
    <source>
        <dbReference type="SAM" id="SignalP"/>
    </source>
</evidence>
<dbReference type="EMBL" id="SDIK01000045">
    <property type="protein sequence ID" value="TXJ62063.1"/>
    <property type="molecule type" value="Genomic_DNA"/>
</dbReference>
<protein>
    <submittedName>
        <fullName evidence="7">OmpA family protein</fullName>
    </submittedName>
</protein>
<dbReference type="Proteomes" id="UP000321612">
    <property type="component" value="Unassembled WGS sequence"/>
</dbReference>
<dbReference type="PANTHER" id="PTHR30329">
    <property type="entry name" value="STATOR ELEMENT OF FLAGELLAR MOTOR COMPLEX"/>
    <property type="match status" value="1"/>
</dbReference>
<organism evidence="7 8">
    <name type="scientific">Prevotella brunnea</name>
    <dbReference type="NCBI Taxonomy" id="2508867"/>
    <lineage>
        <taxon>Bacteria</taxon>
        <taxon>Pseudomonadati</taxon>
        <taxon>Bacteroidota</taxon>
        <taxon>Bacteroidia</taxon>
        <taxon>Bacteroidales</taxon>
        <taxon>Prevotellaceae</taxon>
        <taxon>Prevotella</taxon>
    </lineage>
</organism>
<dbReference type="Pfam" id="PF00691">
    <property type="entry name" value="OmpA"/>
    <property type="match status" value="1"/>
</dbReference>
<feature type="signal peptide" evidence="5">
    <location>
        <begin position="1"/>
        <end position="23"/>
    </location>
</feature>
<evidence type="ECO:0000256" key="1">
    <source>
        <dbReference type="ARBA" id="ARBA00004442"/>
    </source>
</evidence>
<keyword evidence="5" id="KW-0732">Signal</keyword>
<evidence type="ECO:0000313" key="7">
    <source>
        <dbReference type="EMBL" id="TXJ62063.1"/>
    </source>
</evidence>
<sequence length="227" mass="23184">MKNLKTFTVGLCALTLVSSCATKQGTGSLIGAGSGAVLGGIVGNIIGKNSKGTMIGAAIGAAVGTGAGTLIGHHMDKVARETAAQVPNGKVEKVTDANGLDCVKVTFDSGILFALNSATLSATSKSELANFASVMKKNSDCDVAIQGYTDASGNDEINIPLSEKRAKSVSTYLRSQGVSAAQIRTVEGLGSANPIEDKRVSAANRRVEVYLYASQNMINAANNGTLK</sequence>
<gene>
    <name evidence="7" type="ORF">ETF27_06200</name>
</gene>
<reference evidence="8" key="1">
    <citation type="submission" date="2019-05" db="EMBL/GenBank/DDBJ databases">
        <title>Prevotella brunnea sp. nov., isolated from a wound of a patient.</title>
        <authorList>
            <person name="Buhl M."/>
        </authorList>
    </citation>
    <scope>NUCLEOTIDE SEQUENCE [LARGE SCALE GENOMIC DNA]</scope>
    <source>
        <strain evidence="8">A2672</strain>
    </source>
</reference>
<accession>A0A5C8GJ31</accession>
<dbReference type="InterPro" id="IPR006664">
    <property type="entry name" value="OMP_bac"/>
</dbReference>
<dbReference type="Gene3D" id="3.30.1330.60">
    <property type="entry name" value="OmpA-like domain"/>
    <property type="match status" value="1"/>
</dbReference>
<dbReference type="PROSITE" id="PS51257">
    <property type="entry name" value="PROKAR_LIPOPROTEIN"/>
    <property type="match status" value="1"/>
</dbReference>
<dbReference type="InterPro" id="IPR036737">
    <property type="entry name" value="OmpA-like_sf"/>
</dbReference>
<comment type="caution">
    <text evidence="7">The sequence shown here is derived from an EMBL/GenBank/DDBJ whole genome shotgun (WGS) entry which is preliminary data.</text>
</comment>